<evidence type="ECO:0000313" key="2">
    <source>
        <dbReference type="EMBL" id="SMP33085.1"/>
    </source>
</evidence>
<comment type="caution">
    <text evidence="2">The sequence shown here is derived from an EMBL/GenBank/DDBJ whole genome shotgun (WGS) entry which is preliminary data.</text>
</comment>
<keyword evidence="1" id="KW-0812">Transmembrane</keyword>
<accession>A0ABY1PFI7</accession>
<organism evidence="2 3">
    <name type="scientific">Roseibium denhamense</name>
    <dbReference type="NCBI Taxonomy" id="76305"/>
    <lineage>
        <taxon>Bacteria</taxon>
        <taxon>Pseudomonadati</taxon>
        <taxon>Pseudomonadota</taxon>
        <taxon>Alphaproteobacteria</taxon>
        <taxon>Hyphomicrobiales</taxon>
        <taxon>Stappiaceae</taxon>
        <taxon>Roseibium</taxon>
    </lineage>
</organism>
<dbReference type="RefSeq" id="WP_155191470.1">
    <property type="nucleotide sequence ID" value="NZ_BAAAEA010000001.1"/>
</dbReference>
<keyword evidence="1" id="KW-0472">Membrane</keyword>
<evidence type="ECO:0000256" key="1">
    <source>
        <dbReference type="SAM" id="Phobius"/>
    </source>
</evidence>
<evidence type="ECO:0000313" key="3">
    <source>
        <dbReference type="Proteomes" id="UP001157914"/>
    </source>
</evidence>
<dbReference type="InterPro" id="IPR009935">
    <property type="entry name" value="DUF1467"/>
</dbReference>
<name>A0ABY1PFI7_9HYPH</name>
<keyword evidence="3" id="KW-1185">Reference proteome</keyword>
<sequence>MSIAFSLALFFMMWWIVLFAMLPFGLRRTQEEAGDVIPGSEASAPEKPQLLRVILLTTIVTSVLFSFYMWVRASGFGLDDIPFFVPPSQL</sequence>
<reference evidence="2 3" key="1">
    <citation type="submission" date="2017-05" db="EMBL/GenBank/DDBJ databases">
        <authorList>
            <person name="Varghese N."/>
            <person name="Submissions S."/>
        </authorList>
    </citation>
    <scope>NUCLEOTIDE SEQUENCE [LARGE SCALE GENOMIC DNA]</scope>
    <source>
        <strain evidence="2 3">DSM 15949</strain>
    </source>
</reference>
<feature type="transmembrane region" description="Helical" evidence="1">
    <location>
        <begin position="50"/>
        <end position="71"/>
    </location>
</feature>
<keyword evidence="1" id="KW-1133">Transmembrane helix</keyword>
<feature type="transmembrane region" description="Helical" evidence="1">
    <location>
        <begin position="7"/>
        <end position="26"/>
    </location>
</feature>
<dbReference type="Pfam" id="PF07330">
    <property type="entry name" value="DUF1467"/>
    <property type="match status" value="1"/>
</dbReference>
<gene>
    <name evidence="2" type="ORF">SAMN06265374_3655</name>
</gene>
<dbReference type="Proteomes" id="UP001157914">
    <property type="component" value="Unassembled WGS sequence"/>
</dbReference>
<protein>
    <submittedName>
        <fullName evidence="2">Predicted secreted protein</fullName>
    </submittedName>
</protein>
<dbReference type="EMBL" id="FXTT01000005">
    <property type="protein sequence ID" value="SMP33085.1"/>
    <property type="molecule type" value="Genomic_DNA"/>
</dbReference>
<proteinExistence type="predicted"/>